<name>A0A8D8XC57_9HEMI</name>
<dbReference type="AlphaFoldDB" id="A0A8D8XC57"/>
<organism evidence="2">
    <name type="scientific">Cacopsylla melanoneura</name>
    <dbReference type="NCBI Taxonomy" id="428564"/>
    <lineage>
        <taxon>Eukaryota</taxon>
        <taxon>Metazoa</taxon>
        <taxon>Ecdysozoa</taxon>
        <taxon>Arthropoda</taxon>
        <taxon>Hexapoda</taxon>
        <taxon>Insecta</taxon>
        <taxon>Pterygota</taxon>
        <taxon>Neoptera</taxon>
        <taxon>Paraneoptera</taxon>
        <taxon>Hemiptera</taxon>
        <taxon>Sternorrhyncha</taxon>
        <taxon>Psylloidea</taxon>
        <taxon>Psyllidae</taxon>
        <taxon>Psyllinae</taxon>
        <taxon>Cacopsylla</taxon>
    </lineage>
</organism>
<dbReference type="EMBL" id="HBUF01303389">
    <property type="protein sequence ID" value="CAG6691562.1"/>
    <property type="molecule type" value="Transcribed_RNA"/>
</dbReference>
<feature type="chain" id="PRO_5034641624" description="Secreted protein" evidence="1">
    <location>
        <begin position="24"/>
        <end position="159"/>
    </location>
</feature>
<evidence type="ECO:0008006" key="3">
    <source>
        <dbReference type="Google" id="ProtNLM"/>
    </source>
</evidence>
<evidence type="ECO:0000313" key="2">
    <source>
        <dbReference type="EMBL" id="CAG6691562.1"/>
    </source>
</evidence>
<protein>
    <recommendedName>
        <fullName evidence="3">Secreted protein</fullName>
    </recommendedName>
</protein>
<sequence>MVRIRSLRSVSCCPLCLLYKLEAMFCLFKSPCIVNDTLYMKEGTLNLECLDRPHYFSLSPYHLHFWHSTWRKHPKCCLFGRRKLNLRRKLLPIFGDEMKLWFTTFCLHTSRLISWATGNVNMKSFTVRVTRRLESCSPPCQTFLNSIVRMMSTSRVWNV</sequence>
<keyword evidence="1" id="KW-0732">Signal</keyword>
<evidence type="ECO:0000256" key="1">
    <source>
        <dbReference type="SAM" id="SignalP"/>
    </source>
</evidence>
<accession>A0A8D8XC57</accession>
<proteinExistence type="predicted"/>
<reference evidence="2" key="1">
    <citation type="submission" date="2021-05" db="EMBL/GenBank/DDBJ databases">
        <authorList>
            <person name="Alioto T."/>
            <person name="Alioto T."/>
            <person name="Gomez Garrido J."/>
        </authorList>
    </citation>
    <scope>NUCLEOTIDE SEQUENCE</scope>
</reference>
<feature type="signal peptide" evidence="1">
    <location>
        <begin position="1"/>
        <end position="23"/>
    </location>
</feature>